<protein>
    <submittedName>
        <fullName evidence="1">Uncharacterized protein</fullName>
    </submittedName>
</protein>
<dbReference type="Gene3D" id="3.40.640.10">
    <property type="entry name" value="Type I PLP-dependent aspartate aminotransferase-like (Major domain)"/>
    <property type="match status" value="1"/>
</dbReference>
<accession>A0AAV9A1G8</accession>
<reference evidence="1" key="1">
    <citation type="journal article" date="2023" name="Nat. Commun.">
        <title>Diploid and tetraploid genomes of Acorus and the evolution of monocots.</title>
        <authorList>
            <person name="Ma L."/>
            <person name="Liu K.W."/>
            <person name="Li Z."/>
            <person name="Hsiao Y.Y."/>
            <person name="Qi Y."/>
            <person name="Fu T."/>
            <person name="Tang G.D."/>
            <person name="Zhang D."/>
            <person name="Sun W.H."/>
            <person name="Liu D.K."/>
            <person name="Li Y."/>
            <person name="Chen G.Z."/>
            <person name="Liu X.D."/>
            <person name="Liao X.Y."/>
            <person name="Jiang Y.T."/>
            <person name="Yu X."/>
            <person name="Hao Y."/>
            <person name="Huang J."/>
            <person name="Zhao X.W."/>
            <person name="Ke S."/>
            <person name="Chen Y.Y."/>
            <person name="Wu W.L."/>
            <person name="Hsu J.L."/>
            <person name="Lin Y.F."/>
            <person name="Huang M.D."/>
            <person name="Li C.Y."/>
            <person name="Huang L."/>
            <person name="Wang Z.W."/>
            <person name="Zhao X."/>
            <person name="Zhong W.Y."/>
            <person name="Peng D.H."/>
            <person name="Ahmad S."/>
            <person name="Lan S."/>
            <person name="Zhang J.S."/>
            <person name="Tsai W.C."/>
            <person name="Van de Peer Y."/>
            <person name="Liu Z.J."/>
        </authorList>
    </citation>
    <scope>NUCLEOTIDE SEQUENCE</scope>
    <source>
        <strain evidence="1">SCP</strain>
    </source>
</reference>
<dbReference type="Proteomes" id="UP001179952">
    <property type="component" value="Unassembled WGS sequence"/>
</dbReference>
<organism evidence="1 2">
    <name type="scientific">Acorus gramineus</name>
    <name type="common">Dwarf sweet flag</name>
    <dbReference type="NCBI Taxonomy" id="55184"/>
    <lineage>
        <taxon>Eukaryota</taxon>
        <taxon>Viridiplantae</taxon>
        <taxon>Streptophyta</taxon>
        <taxon>Embryophyta</taxon>
        <taxon>Tracheophyta</taxon>
        <taxon>Spermatophyta</taxon>
        <taxon>Magnoliopsida</taxon>
        <taxon>Liliopsida</taxon>
        <taxon>Acoraceae</taxon>
        <taxon>Acorus</taxon>
    </lineage>
</organism>
<evidence type="ECO:0000313" key="2">
    <source>
        <dbReference type="Proteomes" id="UP001179952"/>
    </source>
</evidence>
<dbReference type="SUPFAM" id="SSF53383">
    <property type="entry name" value="PLP-dependent transferases"/>
    <property type="match status" value="1"/>
</dbReference>
<evidence type="ECO:0000313" key="1">
    <source>
        <dbReference type="EMBL" id="KAK1257222.1"/>
    </source>
</evidence>
<dbReference type="InterPro" id="IPR015424">
    <property type="entry name" value="PyrdxlP-dep_Trfase"/>
</dbReference>
<dbReference type="AlphaFoldDB" id="A0AAV9A1G8"/>
<keyword evidence="2" id="KW-1185">Reference proteome</keyword>
<dbReference type="EMBL" id="JAUJYN010000054">
    <property type="protein sequence ID" value="KAK1257222.1"/>
    <property type="molecule type" value="Genomic_DNA"/>
</dbReference>
<reference evidence="1" key="2">
    <citation type="submission" date="2023-06" db="EMBL/GenBank/DDBJ databases">
        <authorList>
            <person name="Ma L."/>
            <person name="Liu K.-W."/>
            <person name="Li Z."/>
            <person name="Hsiao Y.-Y."/>
            <person name="Qi Y."/>
            <person name="Fu T."/>
            <person name="Tang G."/>
            <person name="Zhang D."/>
            <person name="Sun W.-H."/>
            <person name="Liu D.-K."/>
            <person name="Li Y."/>
            <person name="Chen G.-Z."/>
            <person name="Liu X.-D."/>
            <person name="Liao X.-Y."/>
            <person name="Jiang Y.-T."/>
            <person name="Yu X."/>
            <person name="Hao Y."/>
            <person name="Huang J."/>
            <person name="Zhao X.-W."/>
            <person name="Ke S."/>
            <person name="Chen Y.-Y."/>
            <person name="Wu W.-L."/>
            <person name="Hsu J.-L."/>
            <person name="Lin Y.-F."/>
            <person name="Huang M.-D."/>
            <person name="Li C.-Y."/>
            <person name="Huang L."/>
            <person name="Wang Z.-W."/>
            <person name="Zhao X."/>
            <person name="Zhong W.-Y."/>
            <person name="Peng D.-H."/>
            <person name="Ahmad S."/>
            <person name="Lan S."/>
            <person name="Zhang J.-S."/>
            <person name="Tsai W.-C."/>
            <person name="Van De Peer Y."/>
            <person name="Liu Z.-J."/>
        </authorList>
    </citation>
    <scope>NUCLEOTIDE SEQUENCE</scope>
    <source>
        <strain evidence="1">SCP</strain>
        <tissue evidence="1">Leaves</tissue>
    </source>
</reference>
<dbReference type="InterPro" id="IPR015421">
    <property type="entry name" value="PyrdxlP-dep_Trfase_major"/>
</dbReference>
<comment type="caution">
    <text evidence="1">The sequence shown here is derived from an EMBL/GenBank/DDBJ whole genome shotgun (WGS) entry which is preliminary data.</text>
</comment>
<proteinExistence type="predicted"/>
<name>A0AAV9A1G8_ACOGR</name>
<sequence>MRGCCGKRCWKEDADPEGDGWRGSQGNQTDSKIWKGIVGIAGNFMEAIRWHAGRGERGFPVYSFTCRLAGIKPRFYDLLPSNNWELNPSQIMSLADSNTIAIIFTNYKKNELKDNKNELEGPRTKANFL</sequence>
<gene>
    <name evidence="1" type="ORF">QJS04_geneDACA023067</name>
</gene>